<organism evidence="2 3">
    <name type="scientific">Candidatus Uhrbacteria bacterium CG_4_9_14_3_um_filter_41_35</name>
    <dbReference type="NCBI Taxonomy" id="1975034"/>
    <lineage>
        <taxon>Bacteria</taxon>
        <taxon>Candidatus Uhriibacteriota</taxon>
    </lineage>
</organism>
<keyword evidence="1" id="KW-0812">Transmembrane</keyword>
<reference evidence="3" key="1">
    <citation type="submission" date="2017-09" db="EMBL/GenBank/DDBJ databases">
        <title>Depth-based differentiation of microbial function through sediment-hosted aquifers and enrichment of novel symbionts in the deep terrestrial subsurface.</title>
        <authorList>
            <person name="Probst A.J."/>
            <person name="Ladd B."/>
            <person name="Jarett J.K."/>
            <person name="Geller-Mcgrath D.E."/>
            <person name="Sieber C.M.K."/>
            <person name="Emerson J.B."/>
            <person name="Anantharaman K."/>
            <person name="Thomas B.C."/>
            <person name="Malmstrom R."/>
            <person name="Stieglmeier M."/>
            <person name="Klingl A."/>
            <person name="Woyke T."/>
            <person name="Ryan C.M."/>
            <person name="Banfield J.F."/>
        </authorList>
    </citation>
    <scope>NUCLEOTIDE SEQUENCE [LARGE SCALE GENOMIC DNA]</scope>
</reference>
<comment type="caution">
    <text evidence="2">The sequence shown here is derived from an EMBL/GenBank/DDBJ whole genome shotgun (WGS) entry which is preliminary data.</text>
</comment>
<dbReference type="AlphaFoldDB" id="A0A2M7XDY3"/>
<protein>
    <submittedName>
        <fullName evidence="2">Uncharacterized protein</fullName>
    </submittedName>
</protein>
<feature type="transmembrane region" description="Helical" evidence="1">
    <location>
        <begin position="44"/>
        <end position="62"/>
    </location>
</feature>
<keyword evidence="1" id="KW-1133">Transmembrane helix</keyword>
<evidence type="ECO:0000313" key="3">
    <source>
        <dbReference type="Proteomes" id="UP000231263"/>
    </source>
</evidence>
<dbReference type="Proteomes" id="UP000231263">
    <property type="component" value="Unassembled WGS sequence"/>
</dbReference>
<feature type="transmembrane region" description="Helical" evidence="1">
    <location>
        <begin position="6"/>
        <end position="23"/>
    </location>
</feature>
<dbReference type="EMBL" id="PFWT01000017">
    <property type="protein sequence ID" value="PJA46100.1"/>
    <property type="molecule type" value="Genomic_DNA"/>
</dbReference>
<evidence type="ECO:0000313" key="2">
    <source>
        <dbReference type="EMBL" id="PJA46100.1"/>
    </source>
</evidence>
<gene>
    <name evidence="2" type="ORF">CO173_03610</name>
</gene>
<name>A0A2M7XDY3_9BACT</name>
<evidence type="ECO:0000256" key="1">
    <source>
        <dbReference type="SAM" id="Phobius"/>
    </source>
</evidence>
<accession>A0A2M7XDY3</accession>
<sequence>MHIYFIGVTADVIGKVLVVLVTLRIHVKHFKVHRVNQKDVRLDVALTLLGLFLILLGYALRIPQDISIVY</sequence>
<proteinExistence type="predicted"/>
<keyword evidence="1" id="KW-0472">Membrane</keyword>